<reference evidence="2" key="1">
    <citation type="journal article" date="2014" name="Front. Microbiol.">
        <title>High frequency of phylogenetically diverse reductive dehalogenase-homologous genes in deep subseafloor sedimentary metagenomes.</title>
        <authorList>
            <person name="Kawai M."/>
            <person name="Futagami T."/>
            <person name="Toyoda A."/>
            <person name="Takaki Y."/>
            <person name="Nishi S."/>
            <person name="Hori S."/>
            <person name="Arai W."/>
            <person name="Tsubouchi T."/>
            <person name="Morono Y."/>
            <person name="Uchiyama I."/>
            <person name="Ito T."/>
            <person name="Fujiyama A."/>
            <person name="Inagaki F."/>
            <person name="Takami H."/>
        </authorList>
    </citation>
    <scope>NUCLEOTIDE SEQUENCE</scope>
    <source>
        <strain evidence="2">Expedition CK06-06</strain>
    </source>
</reference>
<dbReference type="GO" id="GO:0016746">
    <property type="term" value="F:acyltransferase activity"/>
    <property type="evidence" value="ECO:0007669"/>
    <property type="project" value="InterPro"/>
</dbReference>
<protein>
    <recommendedName>
        <fullName evidence="1">Phospholipid/glycerol acyltransferase domain-containing protein</fullName>
    </recommendedName>
</protein>
<sequence length="244" mass="27515">LENIGNLCGELWKLKKYAPEITSAFRYFDQDKNPKESLEKIINTARKNPVLDDLFKVSKTYDMTLRSEKRAKERGGWGYACREALKEIGVNYEVRGAKNIPANGGGLLISNHPYGLLDSILLVAGLYPLINKEGRQLKIIVMNQLRFIEGLEKIAIFVHSTVKGPNTGSLRKALRYLDGGGGNLAIYPSGRMSKTGLEEYPWKKSLKTFVSHSKYVVPMWFSGPDHANIYNFLAKFKITEKLRG</sequence>
<name>X1IVX6_9ZZZZ</name>
<dbReference type="SUPFAM" id="SSF69593">
    <property type="entry name" value="Glycerol-3-phosphate (1)-acyltransferase"/>
    <property type="match status" value="1"/>
</dbReference>
<feature type="non-terminal residue" evidence="2">
    <location>
        <position position="244"/>
    </location>
</feature>
<feature type="domain" description="Phospholipid/glycerol acyltransferase" evidence="1">
    <location>
        <begin position="106"/>
        <end position="224"/>
    </location>
</feature>
<accession>X1IVX6</accession>
<proteinExistence type="predicted"/>
<dbReference type="SMART" id="SM00563">
    <property type="entry name" value="PlsC"/>
    <property type="match status" value="1"/>
</dbReference>
<dbReference type="InterPro" id="IPR002123">
    <property type="entry name" value="Plipid/glycerol_acylTrfase"/>
</dbReference>
<evidence type="ECO:0000313" key="2">
    <source>
        <dbReference type="EMBL" id="GAH86581.1"/>
    </source>
</evidence>
<dbReference type="Pfam" id="PF01553">
    <property type="entry name" value="Acyltransferase"/>
    <property type="match status" value="1"/>
</dbReference>
<feature type="non-terminal residue" evidence="2">
    <location>
        <position position="1"/>
    </location>
</feature>
<dbReference type="EMBL" id="BARU01038617">
    <property type="protein sequence ID" value="GAH86581.1"/>
    <property type="molecule type" value="Genomic_DNA"/>
</dbReference>
<gene>
    <name evidence="2" type="ORF">S03H2_59986</name>
</gene>
<organism evidence="2">
    <name type="scientific">marine sediment metagenome</name>
    <dbReference type="NCBI Taxonomy" id="412755"/>
    <lineage>
        <taxon>unclassified sequences</taxon>
        <taxon>metagenomes</taxon>
        <taxon>ecological metagenomes</taxon>
    </lineage>
</organism>
<evidence type="ECO:0000259" key="1">
    <source>
        <dbReference type="SMART" id="SM00563"/>
    </source>
</evidence>
<comment type="caution">
    <text evidence="2">The sequence shown here is derived from an EMBL/GenBank/DDBJ whole genome shotgun (WGS) entry which is preliminary data.</text>
</comment>
<dbReference type="AlphaFoldDB" id="X1IVX6"/>